<dbReference type="SMART" id="SM00119">
    <property type="entry name" value="HECTc"/>
    <property type="match status" value="1"/>
</dbReference>
<dbReference type="Gene3D" id="3.30.2160.10">
    <property type="entry name" value="Hect, E3 ligase catalytic domain"/>
    <property type="match status" value="1"/>
</dbReference>
<dbReference type="EC" id="2.3.2.26" evidence="3"/>
<protein>
    <recommendedName>
        <fullName evidence="3">HECT-type E3 ubiquitin transferase</fullName>
        <ecNumber evidence="3">2.3.2.26</ecNumber>
    </recommendedName>
</protein>
<comment type="pathway">
    <text evidence="2">Protein modification; protein ubiquitination.</text>
</comment>
<dbReference type="InterPro" id="IPR035983">
    <property type="entry name" value="Hect_E3_ubiquitin_ligase"/>
</dbReference>
<evidence type="ECO:0000256" key="4">
    <source>
        <dbReference type="ARBA" id="ARBA00022679"/>
    </source>
</evidence>
<comment type="catalytic activity">
    <reaction evidence="1">
        <text>S-ubiquitinyl-[E2 ubiquitin-conjugating enzyme]-L-cysteine + [acceptor protein]-L-lysine = [E2 ubiquitin-conjugating enzyme]-L-cysteine + N(6)-ubiquitinyl-[acceptor protein]-L-lysine.</text>
        <dbReference type="EC" id="2.3.2.26"/>
    </reaction>
</comment>
<gene>
    <name evidence="8" type="ORF">M9Y10_014907</name>
</gene>
<accession>A0ABR2L0T2</accession>
<keyword evidence="4" id="KW-0808">Transferase</keyword>
<dbReference type="EMBL" id="JAPFFF010000002">
    <property type="protein sequence ID" value="KAK8896977.1"/>
    <property type="molecule type" value="Genomic_DNA"/>
</dbReference>
<evidence type="ECO:0000313" key="9">
    <source>
        <dbReference type="Proteomes" id="UP001470230"/>
    </source>
</evidence>
<dbReference type="PANTHER" id="PTHR11254">
    <property type="entry name" value="HECT DOMAIN UBIQUITIN-PROTEIN LIGASE"/>
    <property type="match status" value="1"/>
</dbReference>
<dbReference type="SUPFAM" id="SSF56204">
    <property type="entry name" value="Hect, E3 ligase catalytic domain"/>
    <property type="match status" value="1"/>
</dbReference>
<evidence type="ECO:0000259" key="7">
    <source>
        <dbReference type="PROSITE" id="PS50237"/>
    </source>
</evidence>
<evidence type="ECO:0000256" key="6">
    <source>
        <dbReference type="PROSITE-ProRule" id="PRU00104"/>
    </source>
</evidence>
<evidence type="ECO:0000256" key="5">
    <source>
        <dbReference type="ARBA" id="ARBA00022786"/>
    </source>
</evidence>
<keyword evidence="5 6" id="KW-0833">Ubl conjugation pathway</keyword>
<organism evidence="8 9">
    <name type="scientific">Tritrichomonas musculus</name>
    <dbReference type="NCBI Taxonomy" id="1915356"/>
    <lineage>
        <taxon>Eukaryota</taxon>
        <taxon>Metamonada</taxon>
        <taxon>Parabasalia</taxon>
        <taxon>Tritrichomonadida</taxon>
        <taxon>Tritrichomonadidae</taxon>
        <taxon>Tritrichomonas</taxon>
    </lineage>
</organism>
<dbReference type="InterPro" id="IPR000569">
    <property type="entry name" value="HECT_dom"/>
</dbReference>
<dbReference type="InterPro" id="IPR050409">
    <property type="entry name" value="E3_ubiq-protein_ligase"/>
</dbReference>
<evidence type="ECO:0000256" key="2">
    <source>
        <dbReference type="ARBA" id="ARBA00004906"/>
    </source>
</evidence>
<dbReference type="Pfam" id="PF00632">
    <property type="entry name" value="HECT"/>
    <property type="match status" value="1"/>
</dbReference>
<feature type="domain" description="HECT" evidence="7">
    <location>
        <begin position="1"/>
        <end position="214"/>
    </location>
</feature>
<name>A0ABR2L0T2_9EUKA</name>
<keyword evidence="9" id="KW-1185">Reference proteome</keyword>
<dbReference type="PANTHER" id="PTHR11254:SF440">
    <property type="entry name" value="E3 UBIQUITIN-PROTEIN LIGASE NEDD-4"/>
    <property type="match status" value="1"/>
</dbReference>
<evidence type="ECO:0000256" key="3">
    <source>
        <dbReference type="ARBA" id="ARBA00012485"/>
    </source>
</evidence>
<proteinExistence type="predicted"/>
<evidence type="ECO:0000313" key="8">
    <source>
        <dbReference type="EMBL" id="KAK8896977.1"/>
    </source>
</evidence>
<dbReference type="Proteomes" id="UP001470230">
    <property type="component" value="Unassembled WGS sequence"/>
</dbReference>
<dbReference type="Gene3D" id="3.30.2410.10">
    <property type="entry name" value="Hect, E3 ligase catalytic domain"/>
    <property type="match status" value="1"/>
</dbReference>
<evidence type="ECO:0000256" key="1">
    <source>
        <dbReference type="ARBA" id="ARBA00000885"/>
    </source>
</evidence>
<reference evidence="8 9" key="1">
    <citation type="submission" date="2024-04" db="EMBL/GenBank/DDBJ databases">
        <title>Tritrichomonas musculus Genome.</title>
        <authorList>
            <person name="Alves-Ferreira E."/>
            <person name="Grigg M."/>
            <person name="Lorenzi H."/>
            <person name="Galac M."/>
        </authorList>
    </citation>
    <scope>NUCLEOTIDE SEQUENCE [LARGE SCALE GENOMIC DNA]</scope>
    <source>
        <strain evidence="8 9">EAF2021</strain>
    </source>
</reference>
<comment type="caution">
    <text evidence="8">The sequence shown here is derived from an EMBL/GenBank/DDBJ whole genome shotgun (WGS) entry which is preliminary data.</text>
</comment>
<feature type="active site" description="Glycyl thioester intermediate" evidence="6">
    <location>
        <position position="183"/>
    </location>
</feature>
<dbReference type="PROSITE" id="PS50237">
    <property type="entry name" value="HECT"/>
    <property type="match status" value="1"/>
</dbReference>
<sequence length="214" mass="24881">MKEYDNDIYNSLNCIKNSDVTSMYLAFVDSNEEELCDNGKNKEVTNDNKNQYIDRLIQKRLIEDNYSQIIEIRNGFQSAVDISDCSYIGWKEIRDFIKGKESFDIEDMRKNCNYNSDDEDSVDLFFDVISDWPDENLRKLLKFITGTSVVPVEGFRYFDKLGGKIGIQFTNSNKNSYPVSHTCNNIIELPRYESKGEFEKKLLIAIEVKDFGIT</sequence>